<organism evidence="2 3">
    <name type="scientific">Mucilaginibacter gotjawali</name>
    <dbReference type="NCBI Taxonomy" id="1550579"/>
    <lineage>
        <taxon>Bacteria</taxon>
        <taxon>Pseudomonadati</taxon>
        <taxon>Bacteroidota</taxon>
        <taxon>Sphingobacteriia</taxon>
        <taxon>Sphingobacteriales</taxon>
        <taxon>Sphingobacteriaceae</taxon>
        <taxon>Mucilaginibacter</taxon>
    </lineage>
</organism>
<keyword evidence="3" id="KW-1185">Reference proteome</keyword>
<feature type="signal peptide" evidence="1">
    <location>
        <begin position="1"/>
        <end position="21"/>
    </location>
</feature>
<name>A0A839SDB3_9SPHI</name>
<sequence length="446" mass="49778">MKRKFLSVIGFAILCRFQVYAQVNTDTSRLPRPAYTSLYTPVAEDTSNYNPRRLRIDEIDLVSSYYTQTGDRSAVMGGMPGPKGTQNVTDFSNGLNLNLVWLNQANNKNTLSVGLGYDHHSSASAAYVALNGGGNPRGTRIYPSLDWTVENAKTGSTFGIGAYYSGEYNYKSKGIDFHWSTKTNDKSGEFGVKLQGYFDKVTLIYPSEFVPAAAATQTGTTIYTTASGVVEVLSSSGQVISSSKNTLPTSPRTTLTAAFSYSQQINSRLQVMFLGDVVSQSGYLGLPFHRVYFNTGKDTIEKLPSSRFKLPVGFRLNYFLGDNIILRTYYRYYMDNWGTRSNTASIEVPYKVTPFFSISPFYRYYDQTAAKYYAPYEQHSASDTYYTSNIEYAKFNAGFYGVGFRIAPPNGVFGMHSFHEMEIRYGHYTQTTNLASDVVSLSMGFK</sequence>
<comment type="caution">
    <text evidence="2">The sequence shown here is derived from an EMBL/GenBank/DDBJ whole genome shotgun (WGS) entry which is preliminary data.</text>
</comment>
<dbReference type="OrthoDB" id="5450709at2"/>
<accession>A0A839SDB3</accession>
<protein>
    <recommendedName>
        <fullName evidence="4">DUF3570 domain-containing protein</fullName>
    </recommendedName>
</protein>
<evidence type="ECO:0000313" key="3">
    <source>
        <dbReference type="Proteomes" id="UP000539265"/>
    </source>
</evidence>
<reference evidence="2" key="1">
    <citation type="submission" date="2020-08" db="EMBL/GenBank/DDBJ databases">
        <title>Genomic Encyclopedia of Type Strains, Phase III (KMG-III): the genomes of soil and plant-associated and newly described type strains.</title>
        <authorList>
            <person name="Whitman W."/>
        </authorList>
    </citation>
    <scope>NUCLEOTIDE SEQUENCE [LARGE SCALE GENOMIC DNA]</scope>
    <source>
        <strain evidence="2">CECT 8628</strain>
    </source>
</reference>
<dbReference type="Proteomes" id="UP000539265">
    <property type="component" value="Unassembled WGS sequence"/>
</dbReference>
<keyword evidence="1" id="KW-0732">Signal</keyword>
<proteinExistence type="predicted"/>
<dbReference type="InterPro" id="IPR021953">
    <property type="entry name" value="DUF3570"/>
</dbReference>
<evidence type="ECO:0000256" key="1">
    <source>
        <dbReference type="SAM" id="SignalP"/>
    </source>
</evidence>
<dbReference type="EMBL" id="JACHWX010000002">
    <property type="protein sequence ID" value="MBB3054659.1"/>
    <property type="molecule type" value="Genomic_DNA"/>
</dbReference>
<dbReference type="RefSeq" id="WP_096356572.1">
    <property type="nucleotide sequence ID" value="NZ_AP017313.1"/>
</dbReference>
<dbReference type="Pfam" id="PF12094">
    <property type="entry name" value="DUF3570"/>
    <property type="match status" value="1"/>
</dbReference>
<evidence type="ECO:0000313" key="2">
    <source>
        <dbReference type="EMBL" id="MBB3054659.1"/>
    </source>
</evidence>
<evidence type="ECO:0008006" key="4">
    <source>
        <dbReference type="Google" id="ProtNLM"/>
    </source>
</evidence>
<feature type="chain" id="PRO_5032477716" description="DUF3570 domain-containing protein" evidence="1">
    <location>
        <begin position="22"/>
        <end position="446"/>
    </location>
</feature>
<dbReference type="AlphaFoldDB" id="A0A839SDB3"/>
<gene>
    <name evidence="2" type="ORF">FHS11_001069</name>
</gene>